<name>A0A0E9QDA7_ANGAN</name>
<dbReference type="AlphaFoldDB" id="A0A0E9QDA7"/>
<feature type="compositionally biased region" description="Basic residues" evidence="1">
    <location>
        <begin position="24"/>
        <end position="36"/>
    </location>
</feature>
<dbReference type="EMBL" id="GBXM01094080">
    <property type="protein sequence ID" value="JAH14497.1"/>
    <property type="molecule type" value="Transcribed_RNA"/>
</dbReference>
<sequence>MSVVESTGCKLTPVTGHRQDILRTRRAQTPKRQGFK</sequence>
<evidence type="ECO:0000313" key="2">
    <source>
        <dbReference type="EMBL" id="JAH14497.1"/>
    </source>
</evidence>
<evidence type="ECO:0000256" key="1">
    <source>
        <dbReference type="SAM" id="MobiDB-lite"/>
    </source>
</evidence>
<reference evidence="2" key="1">
    <citation type="submission" date="2014-11" db="EMBL/GenBank/DDBJ databases">
        <authorList>
            <person name="Amaro Gonzalez C."/>
        </authorList>
    </citation>
    <scope>NUCLEOTIDE SEQUENCE</scope>
</reference>
<protein>
    <submittedName>
        <fullName evidence="2">Uncharacterized protein</fullName>
    </submittedName>
</protein>
<reference evidence="2" key="2">
    <citation type="journal article" date="2015" name="Fish Shellfish Immunol.">
        <title>Early steps in the European eel (Anguilla anguilla)-Vibrio vulnificus interaction in the gills: Role of the RtxA13 toxin.</title>
        <authorList>
            <person name="Callol A."/>
            <person name="Pajuelo D."/>
            <person name="Ebbesson L."/>
            <person name="Teles M."/>
            <person name="MacKenzie S."/>
            <person name="Amaro C."/>
        </authorList>
    </citation>
    <scope>NUCLEOTIDE SEQUENCE</scope>
</reference>
<feature type="region of interest" description="Disordered" evidence="1">
    <location>
        <begin position="1"/>
        <end position="36"/>
    </location>
</feature>
<accession>A0A0E9QDA7</accession>
<organism evidence="2">
    <name type="scientific">Anguilla anguilla</name>
    <name type="common">European freshwater eel</name>
    <name type="synonym">Muraena anguilla</name>
    <dbReference type="NCBI Taxonomy" id="7936"/>
    <lineage>
        <taxon>Eukaryota</taxon>
        <taxon>Metazoa</taxon>
        <taxon>Chordata</taxon>
        <taxon>Craniata</taxon>
        <taxon>Vertebrata</taxon>
        <taxon>Euteleostomi</taxon>
        <taxon>Actinopterygii</taxon>
        <taxon>Neopterygii</taxon>
        <taxon>Teleostei</taxon>
        <taxon>Anguilliformes</taxon>
        <taxon>Anguillidae</taxon>
        <taxon>Anguilla</taxon>
    </lineage>
</organism>
<proteinExistence type="predicted"/>